<evidence type="ECO:0000256" key="12">
    <source>
        <dbReference type="SAM" id="MobiDB-lite"/>
    </source>
</evidence>
<feature type="region of interest" description="Disordered" evidence="12">
    <location>
        <begin position="291"/>
        <end position="324"/>
    </location>
</feature>
<evidence type="ECO:0000256" key="9">
    <source>
        <dbReference type="ARBA" id="ARBA00023128"/>
    </source>
</evidence>
<dbReference type="SUPFAM" id="SSF50447">
    <property type="entry name" value="Translation proteins"/>
    <property type="match status" value="1"/>
</dbReference>
<dbReference type="InterPro" id="IPR009001">
    <property type="entry name" value="Transl_elong_EF1A/Init_IF2_C"/>
</dbReference>
<dbReference type="InterPro" id="IPR054696">
    <property type="entry name" value="GTP-eEF1A_C"/>
</dbReference>
<dbReference type="InterPro" id="IPR015033">
    <property type="entry name" value="HBS1-like_N"/>
</dbReference>
<comment type="caution">
    <text evidence="14">The sequence shown here is derived from an EMBL/GenBank/DDBJ whole genome shotgun (WGS) entry which is preliminary data.</text>
</comment>
<dbReference type="InterPro" id="IPR050100">
    <property type="entry name" value="TRAFAC_GTPase_members"/>
</dbReference>
<evidence type="ECO:0000256" key="8">
    <source>
        <dbReference type="ARBA" id="ARBA00022917"/>
    </source>
</evidence>
<dbReference type="Pfam" id="PF22594">
    <property type="entry name" value="GTP-eEF1A_C"/>
    <property type="match status" value="1"/>
</dbReference>
<keyword evidence="6" id="KW-0378">Hydrolase</keyword>
<dbReference type="EMBL" id="JAVRRG010000014">
    <property type="protein sequence ID" value="KAK5098533.1"/>
    <property type="molecule type" value="Genomic_DNA"/>
</dbReference>
<protein>
    <recommendedName>
        <fullName evidence="3">Elongation factor 1-alpha</fullName>
    </recommendedName>
</protein>
<feature type="region of interest" description="Disordered" evidence="12">
    <location>
        <begin position="154"/>
        <end position="212"/>
    </location>
</feature>
<organism evidence="14 15">
    <name type="scientific">Lithohypha guttulata</name>
    <dbReference type="NCBI Taxonomy" id="1690604"/>
    <lineage>
        <taxon>Eukaryota</taxon>
        <taxon>Fungi</taxon>
        <taxon>Dikarya</taxon>
        <taxon>Ascomycota</taxon>
        <taxon>Pezizomycotina</taxon>
        <taxon>Eurotiomycetes</taxon>
        <taxon>Chaetothyriomycetidae</taxon>
        <taxon>Chaetothyriales</taxon>
        <taxon>Trichomeriaceae</taxon>
        <taxon>Lithohypha</taxon>
    </lineage>
</organism>
<feature type="compositionally biased region" description="Polar residues" evidence="12">
    <location>
        <begin position="291"/>
        <end position="302"/>
    </location>
</feature>
<reference evidence="14 15" key="1">
    <citation type="submission" date="2023-08" db="EMBL/GenBank/DDBJ databases">
        <title>Black Yeasts Isolated from many extreme environments.</title>
        <authorList>
            <person name="Coleine C."/>
            <person name="Stajich J.E."/>
            <person name="Selbmann L."/>
        </authorList>
    </citation>
    <scope>NUCLEOTIDE SEQUENCE [LARGE SCALE GENOMIC DNA]</scope>
    <source>
        <strain evidence="14 15">CCFEE 5885</strain>
    </source>
</reference>
<dbReference type="SUPFAM" id="SSF52540">
    <property type="entry name" value="P-loop containing nucleoside triphosphate hydrolases"/>
    <property type="match status" value="1"/>
</dbReference>
<dbReference type="InterPro" id="IPR031157">
    <property type="entry name" value="G_TR_CS"/>
</dbReference>
<dbReference type="Gene3D" id="3.40.50.300">
    <property type="entry name" value="P-loop containing nucleotide triphosphate hydrolases"/>
    <property type="match status" value="1"/>
</dbReference>
<dbReference type="NCBIfam" id="TIGR00231">
    <property type="entry name" value="small_GTP"/>
    <property type="match status" value="1"/>
</dbReference>
<dbReference type="InterPro" id="IPR000795">
    <property type="entry name" value="T_Tr_GTP-bd_dom"/>
</dbReference>
<evidence type="ECO:0000256" key="6">
    <source>
        <dbReference type="ARBA" id="ARBA00022801"/>
    </source>
</evidence>
<gene>
    <name evidence="14" type="ORF">LTR24_001853</name>
</gene>
<keyword evidence="9" id="KW-0496">Mitochondrion</keyword>
<keyword evidence="8" id="KW-0648">Protein biosynthesis</keyword>
<comment type="subcellular location">
    <subcellularLocation>
        <location evidence="1">Cytoplasm</location>
    </subcellularLocation>
</comment>
<dbReference type="PROSITE" id="PS51722">
    <property type="entry name" value="G_TR_2"/>
    <property type="match status" value="1"/>
</dbReference>
<dbReference type="InterPro" id="IPR005225">
    <property type="entry name" value="Small_GTP-bd"/>
</dbReference>
<dbReference type="Pfam" id="PF08938">
    <property type="entry name" value="HBS1_N"/>
    <property type="match status" value="1"/>
</dbReference>
<accession>A0ABR0KLN3</accession>
<proteinExistence type="inferred from homology"/>
<sequence length="761" mass="83149">MSNRRVKTVGYDDGDLDYDDAYEEEFDEGQEEVSAEDKEQLRLGTIEVRQSLGPAYQATDQEIHDKLWDTYYDIAKTVSYIKNKHKSKSTPAKPAQPIHLPPISVKDFFADCPWGQVPQHRKVDILVEPIHRSRGLLGGASKDGKMSKLAALAAKRRQKENANPATPSKSKDEGPQDEYAASLSKLTLSNDKPGGRTQKTIGTEGDDPMSDAAAIEPKAGSELNGTGAKRDLEDEPIVERTKPSAFAGTFLDTVTSDPSATIDSSIIGNASSMFDFKDPSPDDIVYRAQTGRTPAKTTTPQKRQQKAPPKANVTNGVQNLSISDPPKIKSKNIDVLGEYKKVKHKNAANFVVIGHVDAGKSTLMGRLLFDLEAIDQRTMDRYKKEAENIGKGSFAFAWVLDQGSEERERGVTIDIAMNKFDTDKTSFTILDAPGHQDFVPNMIAGASQADFAVLVIDASPGNFESGLRGQTKEHALLAKSIGVQRLIVAVNKMDMVNWSQDRFEDIKTQMSSFLKATRFNLESTAFIPCSGLQGDNILQPVTNPAASWYKSGQTLVQALDSYEPTAHNLDRPLRMTVGDVFRGGVQNSLSISGRIEAGSLQVGDQILVQPSSEKATIRALDLDNDDGDEIREWAVAGQNVILHLNDIDPIHLRSGDVVCAPGKDQIQNTTDFAAQILSFAHLTPMNVDIHRGRLHVPGRISQLVGILDKKTADVIRKKPKIVKPEEVVRVAIELERGVPIEAGGRIVLRSQGETVGAGIVE</sequence>
<evidence type="ECO:0000256" key="3">
    <source>
        <dbReference type="ARBA" id="ARBA00013870"/>
    </source>
</evidence>
<evidence type="ECO:0000313" key="15">
    <source>
        <dbReference type="Proteomes" id="UP001345013"/>
    </source>
</evidence>
<dbReference type="PROSITE" id="PS00301">
    <property type="entry name" value="G_TR_1"/>
    <property type="match status" value="1"/>
</dbReference>
<feature type="compositionally biased region" description="Polar residues" evidence="12">
    <location>
        <begin position="312"/>
        <end position="322"/>
    </location>
</feature>
<keyword evidence="10" id="KW-0342">GTP-binding</keyword>
<evidence type="ECO:0000256" key="2">
    <source>
        <dbReference type="ARBA" id="ARBA00007249"/>
    </source>
</evidence>
<evidence type="ECO:0000256" key="10">
    <source>
        <dbReference type="ARBA" id="ARBA00023134"/>
    </source>
</evidence>
<comment type="similarity">
    <text evidence="2">Belongs to the TRAFAC class translation factor GTPase superfamily. Classic translation factor GTPase family. EF-Tu/EF-1A subfamily.</text>
</comment>
<keyword evidence="15" id="KW-1185">Reference proteome</keyword>
<keyword evidence="5" id="KW-0547">Nucleotide-binding</keyword>
<evidence type="ECO:0000256" key="11">
    <source>
        <dbReference type="ARBA" id="ARBA00049117"/>
    </source>
</evidence>
<dbReference type="SUPFAM" id="SSF50465">
    <property type="entry name" value="EF-Tu/eEF-1alpha/eIF2-gamma C-terminal domain"/>
    <property type="match status" value="1"/>
</dbReference>
<dbReference type="InterPro" id="IPR027417">
    <property type="entry name" value="P-loop_NTPase"/>
</dbReference>
<evidence type="ECO:0000256" key="1">
    <source>
        <dbReference type="ARBA" id="ARBA00004496"/>
    </source>
</evidence>
<evidence type="ECO:0000256" key="7">
    <source>
        <dbReference type="ARBA" id="ARBA00022845"/>
    </source>
</evidence>
<dbReference type="PANTHER" id="PTHR23115">
    <property type="entry name" value="TRANSLATION FACTOR"/>
    <property type="match status" value="1"/>
</dbReference>
<evidence type="ECO:0000313" key="14">
    <source>
        <dbReference type="EMBL" id="KAK5098533.1"/>
    </source>
</evidence>
<keyword evidence="4" id="KW-0963">Cytoplasm</keyword>
<evidence type="ECO:0000256" key="4">
    <source>
        <dbReference type="ARBA" id="ARBA00022490"/>
    </source>
</evidence>
<dbReference type="Gene3D" id="2.40.30.10">
    <property type="entry name" value="Translation factors"/>
    <property type="match status" value="2"/>
</dbReference>
<keyword evidence="7" id="KW-0810">Translation regulation</keyword>
<feature type="domain" description="Tr-type G" evidence="13">
    <location>
        <begin position="345"/>
        <end position="567"/>
    </location>
</feature>
<evidence type="ECO:0000259" key="13">
    <source>
        <dbReference type="PROSITE" id="PS51722"/>
    </source>
</evidence>
<dbReference type="Pfam" id="PF00009">
    <property type="entry name" value="GTP_EFTU"/>
    <property type="match status" value="1"/>
</dbReference>
<dbReference type="CDD" id="cd01883">
    <property type="entry name" value="EF1_alpha"/>
    <property type="match status" value="1"/>
</dbReference>
<dbReference type="CDD" id="cd16267">
    <property type="entry name" value="HBS1-like_II"/>
    <property type="match status" value="1"/>
</dbReference>
<name>A0ABR0KLN3_9EURO</name>
<dbReference type="InterPro" id="IPR009000">
    <property type="entry name" value="Transl_B-barrel_sf"/>
</dbReference>
<dbReference type="Proteomes" id="UP001345013">
    <property type="component" value="Unassembled WGS sequence"/>
</dbReference>
<evidence type="ECO:0000256" key="5">
    <source>
        <dbReference type="ARBA" id="ARBA00022741"/>
    </source>
</evidence>
<dbReference type="PRINTS" id="PR00315">
    <property type="entry name" value="ELONGATNFCT"/>
</dbReference>
<comment type="catalytic activity">
    <reaction evidence="11">
        <text>GTP + H2O = GDP + phosphate + H(+)</text>
        <dbReference type="Rhea" id="RHEA:19669"/>
        <dbReference type="ChEBI" id="CHEBI:15377"/>
        <dbReference type="ChEBI" id="CHEBI:15378"/>
        <dbReference type="ChEBI" id="CHEBI:37565"/>
        <dbReference type="ChEBI" id="CHEBI:43474"/>
        <dbReference type="ChEBI" id="CHEBI:58189"/>
    </reaction>
    <physiologicalReaction direction="left-to-right" evidence="11">
        <dbReference type="Rhea" id="RHEA:19670"/>
    </physiologicalReaction>
</comment>